<feature type="region of interest" description="Disordered" evidence="1">
    <location>
        <begin position="391"/>
        <end position="509"/>
    </location>
</feature>
<proteinExistence type="predicted"/>
<sequence length="731" mass="82847">MASNSSPDYKALFQQQSESPRQSGEARKQAEEARQQAEEARQQAEEARQQAEEARKQAEDQVKRTTFVELLRHCHDLLSRLLQVGSLSSSTTGTIPLPKGKYCPTRLEQWVDCAAQQQDIYDSVRRYLQPEENPPRIFPSRERLKGHLISFPQLITSETDIQFYERIAVDSYVRAVIMELCKIPAAREEFGLGDEVWFDRVPNVPSGNEMGMNNSSNTAHSRPDQSFIHRVDDRAATLLTKVEYVPPRKLTLEDLRVGLGDMDLWEKMVRANKVLNNDADRSVYKAQRLVCSAIVHEYHVMIQKGLEYSYLTTGNALVLLWVPREKPSTLHYHLCVPNQEVDGRDGDLPQPNTSIARVLCLCLMSFRSRQRGQEWRTLYCSELHTWKTNSDRTHANVPTEKLPRNLPSDITDHVSPESDPTSPEDDKSSSPIESPTTPARRVPTRSQGNCAPLDPKDRMGSADSSGSESDPAAPAQDPAAAARKRGYSQVEHSPSQRLSPRNPVERQYELSRRRDAQFCTQRCLLGLQKGGPLDDSCPNVDLHRQGGNGTEHSISTVELISLLKQQMDEDIDRAPFKLTCSPHGYTVVGKGTTKNLWTKAVSHEADIYHILRKAQGSAVPVFLGKIDLVKIYFRCGVEIRHLLVMGWAGESTATLEQTSDLRREIKRSNKEIRALGVRHRDLRPNNILWNAELGWALIIDFHRSELDRRRPADRSRPLKRSRHKAEISESK</sequence>
<protein>
    <recommendedName>
        <fullName evidence="4">Protein kinase domain-containing protein</fullName>
    </recommendedName>
</protein>
<accession>A0A9W9GWK8</accession>
<feature type="compositionally biased region" description="Low complexity" evidence="1">
    <location>
        <begin position="470"/>
        <end position="481"/>
    </location>
</feature>
<dbReference type="AlphaFoldDB" id="A0A9W9GWK8"/>
<feature type="region of interest" description="Disordered" evidence="1">
    <location>
        <begin position="1"/>
        <end position="59"/>
    </location>
</feature>
<dbReference type="GeneID" id="81407166"/>
<reference evidence="2" key="2">
    <citation type="journal article" date="2023" name="IMA Fungus">
        <title>Comparative genomic study of the Penicillium genus elucidates a diverse pangenome and 15 lateral gene transfer events.</title>
        <authorList>
            <person name="Petersen C."/>
            <person name="Sorensen T."/>
            <person name="Nielsen M.R."/>
            <person name="Sondergaard T.E."/>
            <person name="Sorensen J.L."/>
            <person name="Fitzpatrick D.A."/>
            <person name="Frisvad J.C."/>
            <person name="Nielsen K.L."/>
        </authorList>
    </citation>
    <scope>NUCLEOTIDE SEQUENCE</scope>
    <source>
        <strain evidence="2">IBT 22155</strain>
    </source>
</reference>
<feature type="region of interest" description="Disordered" evidence="1">
    <location>
        <begin position="710"/>
        <end position="731"/>
    </location>
</feature>
<feature type="compositionally biased region" description="Polar residues" evidence="1">
    <location>
        <begin position="1"/>
        <end position="22"/>
    </location>
</feature>
<dbReference type="Proteomes" id="UP001149079">
    <property type="component" value="Unassembled WGS sequence"/>
</dbReference>
<dbReference type="EMBL" id="JAPQKL010000005">
    <property type="protein sequence ID" value="KAJ5131213.1"/>
    <property type="molecule type" value="Genomic_DNA"/>
</dbReference>
<evidence type="ECO:0008006" key="4">
    <source>
        <dbReference type="Google" id="ProtNLM"/>
    </source>
</evidence>
<dbReference type="InterPro" id="IPR011009">
    <property type="entry name" value="Kinase-like_dom_sf"/>
</dbReference>
<feature type="compositionally biased region" description="Basic and acidic residues" evidence="1">
    <location>
        <begin position="24"/>
        <end position="59"/>
    </location>
</feature>
<organism evidence="2 3">
    <name type="scientific">Penicillium bovifimosum</name>
    <dbReference type="NCBI Taxonomy" id="126998"/>
    <lineage>
        <taxon>Eukaryota</taxon>
        <taxon>Fungi</taxon>
        <taxon>Dikarya</taxon>
        <taxon>Ascomycota</taxon>
        <taxon>Pezizomycotina</taxon>
        <taxon>Eurotiomycetes</taxon>
        <taxon>Eurotiomycetidae</taxon>
        <taxon>Eurotiales</taxon>
        <taxon>Aspergillaceae</taxon>
        <taxon>Penicillium</taxon>
    </lineage>
</organism>
<evidence type="ECO:0000256" key="1">
    <source>
        <dbReference type="SAM" id="MobiDB-lite"/>
    </source>
</evidence>
<evidence type="ECO:0000313" key="2">
    <source>
        <dbReference type="EMBL" id="KAJ5131213.1"/>
    </source>
</evidence>
<gene>
    <name evidence="2" type="ORF">N7515_007252</name>
</gene>
<comment type="caution">
    <text evidence="2">The sequence shown here is derived from an EMBL/GenBank/DDBJ whole genome shotgun (WGS) entry which is preliminary data.</text>
</comment>
<dbReference type="SUPFAM" id="SSF56112">
    <property type="entry name" value="Protein kinase-like (PK-like)"/>
    <property type="match status" value="1"/>
</dbReference>
<dbReference type="OrthoDB" id="2156052at2759"/>
<dbReference type="RefSeq" id="XP_056521592.1">
    <property type="nucleotide sequence ID" value="XM_056667996.1"/>
</dbReference>
<reference evidence="2" key="1">
    <citation type="submission" date="2022-11" db="EMBL/GenBank/DDBJ databases">
        <authorList>
            <person name="Petersen C."/>
        </authorList>
    </citation>
    <scope>NUCLEOTIDE SEQUENCE</scope>
    <source>
        <strain evidence="2">IBT 22155</strain>
    </source>
</reference>
<evidence type="ECO:0000313" key="3">
    <source>
        <dbReference type="Proteomes" id="UP001149079"/>
    </source>
</evidence>
<keyword evidence="3" id="KW-1185">Reference proteome</keyword>
<feature type="compositionally biased region" description="Polar residues" evidence="1">
    <location>
        <begin position="490"/>
        <end position="499"/>
    </location>
</feature>
<name>A0A9W9GWK8_9EURO</name>